<dbReference type="AlphaFoldDB" id="A0A1H3KIZ8"/>
<dbReference type="EMBL" id="FNQB01000001">
    <property type="protein sequence ID" value="SDY51970.1"/>
    <property type="molecule type" value="Genomic_DNA"/>
</dbReference>
<evidence type="ECO:0000313" key="3">
    <source>
        <dbReference type="Proteomes" id="UP000199632"/>
    </source>
</evidence>
<dbReference type="Pfam" id="PF00156">
    <property type="entry name" value="Pribosyltran"/>
    <property type="match status" value="1"/>
</dbReference>
<dbReference type="InterPro" id="IPR000836">
    <property type="entry name" value="PRTase_dom"/>
</dbReference>
<dbReference type="Gene3D" id="3.40.50.2020">
    <property type="match status" value="1"/>
</dbReference>
<keyword evidence="2" id="KW-0808">Transferase</keyword>
<organism evidence="2 3">
    <name type="scientific">Asanoa ishikariensis</name>
    <dbReference type="NCBI Taxonomy" id="137265"/>
    <lineage>
        <taxon>Bacteria</taxon>
        <taxon>Bacillati</taxon>
        <taxon>Actinomycetota</taxon>
        <taxon>Actinomycetes</taxon>
        <taxon>Micromonosporales</taxon>
        <taxon>Micromonosporaceae</taxon>
        <taxon>Asanoa</taxon>
    </lineage>
</organism>
<dbReference type="InterPro" id="IPR029057">
    <property type="entry name" value="PRTase-like"/>
</dbReference>
<reference evidence="3" key="1">
    <citation type="submission" date="2016-10" db="EMBL/GenBank/DDBJ databases">
        <authorList>
            <person name="Varghese N."/>
            <person name="Submissions S."/>
        </authorList>
    </citation>
    <scope>NUCLEOTIDE SEQUENCE [LARGE SCALE GENOMIC DNA]</scope>
    <source>
        <strain evidence="3">DSM 44718</strain>
    </source>
</reference>
<proteinExistence type="predicted"/>
<dbReference type="Proteomes" id="UP000199632">
    <property type="component" value="Unassembled WGS sequence"/>
</dbReference>
<keyword evidence="3" id="KW-1185">Reference proteome</keyword>
<keyword evidence="2" id="KW-0328">Glycosyltransferase</keyword>
<dbReference type="GO" id="GO:0016757">
    <property type="term" value="F:glycosyltransferase activity"/>
    <property type="evidence" value="ECO:0007669"/>
    <property type="project" value="UniProtKB-KW"/>
</dbReference>
<feature type="domain" description="Phosphoribosyltransferase" evidence="1">
    <location>
        <begin position="7"/>
        <end position="177"/>
    </location>
</feature>
<dbReference type="RefSeq" id="WP_239084094.1">
    <property type="nucleotide sequence ID" value="NZ_BOND01000031.1"/>
</dbReference>
<gene>
    <name evidence="2" type="ORF">SAMN05421684_0166</name>
</gene>
<evidence type="ECO:0000259" key="1">
    <source>
        <dbReference type="Pfam" id="PF00156"/>
    </source>
</evidence>
<protein>
    <submittedName>
        <fullName evidence="2">Predicted phosphoribosyltransferase</fullName>
    </submittedName>
</protein>
<dbReference type="Gene3D" id="3.30.1310.20">
    <property type="entry name" value="PRTase-like"/>
    <property type="match status" value="1"/>
</dbReference>
<dbReference type="SUPFAM" id="SSF53271">
    <property type="entry name" value="PRTase-like"/>
    <property type="match status" value="1"/>
</dbReference>
<evidence type="ECO:0000313" key="2">
    <source>
        <dbReference type="EMBL" id="SDY51970.1"/>
    </source>
</evidence>
<sequence>MEGSFPNRAAAGAALAEALAGYARRPDAIVLGLVRGGIPVAVEVANRLGLTLDALVIRKLGVPWAPEVAFGALGPGGVVVRNEDVAARLEQHDADAVLDRESAELARREAVYRGGRPPLVLRGTVAVLVDDGLATGASARAAVGVARALDAERVVLAVPVGSPRALTALRPLVDELVCPLRPAAFGAVSEFYYDFHQVTDAEVAAALDSADVRPPGTV</sequence>
<name>A0A1H3KIZ8_9ACTN</name>
<dbReference type="STRING" id="137265.SAMN05421684_0166"/>
<accession>A0A1H3KIZ8</accession>